<dbReference type="PROSITE" id="PS00638">
    <property type="entry name" value="PII_GLNB_CTER"/>
    <property type="match status" value="1"/>
</dbReference>
<dbReference type="PROSITE" id="PS00496">
    <property type="entry name" value="PII_GLNB_UMP"/>
    <property type="match status" value="1"/>
</dbReference>
<dbReference type="Gene3D" id="3.30.70.120">
    <property type="match status" value="1"/>
</dbReference>
<dbReference type="SUPFAM" id="SSF54913">
    <property type="entry name" value="GlnB-like"/>
    <property type="match status" value="1"/>
</dbReference>
<dbReference type="GO" id="GO:0030234">
    <property type="term" value="F:enzyme regulator activity"/>
    <property type="evidence" value="ECO:0007669"/>
    <property type="project" value="InterPro"/>
</dbReference>
<proteinExistence type="inferred from homology"/>
<evidence type="ECO:0000256" key="6">
    <source>
        <dbReference type="ARBA" id="ARBA00023163"/>
    </source>
</evidence>
<evidence type="ECO:0000256" key="3">
    <source>
        <dbReference type="ARBA" id="ARBA00022553"/>
    </source>
</evidence>
<dbReference type="AlphaFoldDB" id="U5DJX7"/>
<evidence type="ECO:0000256" key="10">
    <source>
        <dbReference type="PIRSR" id="PIRSR602187-50"/>
    </source>
</evidence>
<accession>U5DJX7</accession>
<comment type="caution">
    <text evidence="12">The sequence shown here is derived from an EMBL/GenBank/DDBJ whole genome shotgun (WGS) entry which is preliminary data.</text>
</comment>
<dbReference type="InterPro" id="IPR015867">
    <property type="entry name" value="N-reg_PII/ATP_PRibTrfase_C"/>
</dbReference>
<evidence type="ECO:0000313" key="12">
    <source>
        <dbReference type="EMBL" id="ERN41207.1"/>
    </source>
</evidence>
<dbReference type="EMBL" id="ASSJ01000053">
    <property type="protein sequence ID" value="ERN41207.1"/>
    <property type="molecule type" value="Genomic_DNA"/>
</dbReference>
<gene>
    <name evidence="12" type="ORF">KR51_00022730</name>
</gene>
<dbReference type="PRINTS" id="PR00340">
    <property type="entry name" value="PIIGLNB"/>
</dbReference>
<evidence type="ECO:0000256" key="5">
    <source>
        <dbReference type="ARBA" id="ARBA00023015"/>
    </source>
</evidence>
<dbReference type="eggNOG" id="COG0347">
    <property type="taxonomic scope" value="Bacteria"/>
</dbReference>
<dbReference type="PANTHER" id="PTHR30115">
    <property type="entry name" value="NITROGEN REGULATORY PROTEIN P-II"/>
    <property type="match status" value="1"/>
</dbReference>
<evidence type="ECO:0000256" key="9">
    <source>
        <dbReference type="PIRSR" id="PIRSR039144-50"/>
    </source>
</evidence>
<feature type="modified residue" description="O-UMP-tyrosine" evidence="9">
    <location>
        <position position="51"/>
    </location>
</feature>
<comment type="function">
    <text evidence="7">P-II indirectly controls the transcription of the GS gene (glnA). P-II prevents NR-II-catalyzed conversion of NR-I to NR-I-phosphate, the transcriptional activator of glnA. When P-II is phosphorylated, these events are reversed. In nitrogen-limiting conditions, when the ratio of Gln to 2-ketoglutarate decreases, P-II is phosphorylated which allows the deadenylation of glutamine synthetase (GS), thus activating the enzyme.</text>
</comment>
<protein>
    <recommendedName>
        <fullName evidence="2">Nitrogen regulatory protein P-II</fullName>
    </recommendedName>
    <alternativeName>
        <fullName evidence="8">PII signal transducing protein</fullName>
    </alternativeName>
</protein>
<dbReference type="InterPro" id="IPR002332">
    <property type="entry name" value="N-reg_PII_urydylation_site"/>
</dbReference>
<dbReference type="RefSeq" id="WP_022607411.1">
    <property type="nucleotide sequence ID" value="NZ_ASSJ01000053.1"/>
</dbReference>
<comment type="subunit">
    <text evidence="1">Homotrimer.</text>
</comment>
<dbReference type="OrthoDB" id="9802729at2"/>
<dbReference type="GO" id="GO:0005524">
    <property type="term" value="F:ATP binding"/>
    <property type="evidence" value="ECO:0007669"/>
    <property type="project" value="TreeGrafter"/>
</dbReference>
<keyword evidence="3 10" id="KW-0597">Phosphoprotein</keyword>
<dbReference type="STRING" id="582515.KR51_00022730"/>
<keyword evidence="6" id="KW-0804">Transcription</keyword>
<dbReference type="InterPro" id="IPR017918">
    <property type="entry name" value="N-reg_PII_CS"/>
</dbReference>
<dbReference type="InterPro" id="IPR002187">
    <property type="entry name" value="N-reg_PII"/>
</dbReference>
<organism evidence="12 13">
    <name type="scientific">Rubidibacter lacunae KORDI 51-2</name>
    <dbReference type="NCBI Taxonomy" id="582515"/>
    <lineage>
        <taxon>Bacteria</taxon>
        <taxon>Bacillati</taxon>
        <taxon>Cyanobacteriota</taxon>
        <taxon>Cyanophyceae</taxon>
        <taxon>Oscillatoriophycideae</taxon>
        <taxon>Chroococcales</taxon>
        <taxon>Aphanothecaceae</taxon>
        <taxon>Rubidibacter</taxon>
    </lineage>
</organism>
<comment type="similarity">
    <text evidence="11">Belongs to the P(II) protein family.</text>
</comment>
<dbReference type="Pfam" id="PF00543">
    <property type="entry name" value="P-II"/>
    <property type="match status" value="1"/>
</dbReference>
<keyword evidence="4" id="KW-0547">Nucleotide-binding</keyword>
<dbReference type="PROSITE" id="PS51343">
    <property type="entry name" value="PII_GLNB_DOM"/>
    <property type="match status" value="1"/>
</dbReference>
<dbReference type="GO" id="GO:0006808">
    <property type="term" value="P:regulation of nitrogen utilization"/>
    <property type="evidence" value="ECO:0007669"/>
    <property type="project" value="InterPro"/>
</dbReference>
<name>U5DJX7_9CHRO</name>
<keyword evidence="13" id="KW-1185">Reference proteome</keyword>
<dbReference type="FunCoup" id="U5DJX7">
    <property type="interactions" value="321"/>
</dbReference>
<dbReference type="PATRIC" id="fig|582515.4.peg.2559"/>
<dbReference type="GO" id="GO:0005829">
    <property type="term" value="C:cytosol"/>
    <property type="evidence" value="ECO:0007669"/>
    <property type="project" value="TreeGrafter"/>
</dbReference>
<dbReference type="Proteomes" id="UP000016960">
    <property type="component" value="Unassembled WGS sequence"/>
</dbReference>
<keyword evidence="5" id="KW-0805">Transcription regulation</keyword>
<dbReference type="FunFam" id="3.30.70.120:FF:000001">
    <property type="entry name" value="Nitrogen regulatory protein P-II"/>
    <property type="match status" value="1"/>
</dbReference>
<dbReference type="PIRSF" id="PIRSF039144">
    <property type="entry name" value="GlnB"/>
    <property type="match status" value="1"/>
</dbReference>
<sequence>MKKVEAIIRPFKLDEVKIALVNAGVVGMTISEVRGFGRQKGQTERYRGSEYTVEFLQKLKVEVVVEDDQVQIVVDKIVGAARTGEIGDGKIFIYPVDEIVRIRTGEKNLEAV</sequence>
<dbReference type="InterPro" id="IPR011322">
    <property type="entry name" value="N-reg_PII-like_a/b"/>
</dbReference>
<evidence type="ECO:0000256" key="11">
    <source>
        <dbReference type="RuleBase" id="RU003936"/>
    </source>
</evidence>
<evidence type="ECO:0000313" key="13">
    <source>
        <dbReference type="Proteomes" id="UP000016960"/>
    </source>
</evidence>
<dbReference type="PANTHER" id="PTHR30115:SF11">
    <property type="entry name" value="NITROGEN REGULATORY PROTEIN P-II HOMOLOG"/>
    <property type="match status" value="1"/>
</dbReference>
<evidence type="ECO:0000256" key="4">
    <source>
        <dbReference type="ARBA" id="ARBA00022741"/>
    </source>
</evidence>
<dbReference type="InParanoid" id="U5DJX7"/>
<evidence type="ECO:0000256" key="7">
    <source>
        <dbReference type="ARBA" id="ARBA00025312"/>
    </source>
</evidence>
<dbReference type="SMART" id="SM00938">
    <property type="entry name" value="P-II"/>
    <property type="match status" value="1"/>
</dbReference>
<evidence type="ECO:0000256" key="2">
    <source>
        <dbReference type="ARBA" id="ARBA00015681"/>
    </source>
</evidence>
<evidence type="ECO:0000256" key="8">
    <source>
        <dbReference type="ARBA" id="ARBA00030058"/>
    </source>
</evidence>
<reference evidence="12 13" key="1">
    <citation type="submission" date="2013-05" db="EMBL/GenBank/DDBJ databases">
        <title>Draft genome sequence of Rubidibacter lacunae KORDI 51-2.</title>
        <authorList>
            <person name="Choi D.H."/>
            <person name="Noh J.H."/>
            <person name="Kwon K.-K."/>
            <person name="Lee J.-H."/>
            <person name="Ryu J.-Y."/>
        </authorList>
    </citation>
    <scope>NUCLEOTIDE SEQUENCE [LARGE SCALE GENOMIC DNA]</scope>
    <source>
        <strain evidence="12 13">KORDI 51-2</strain>
    </source>
</reference>
<evidence type="ECO:0000256" key="1">
    <source>
        <dbReference type="ARBA" id="ARBA00011233"/>
    </source>
</evidence>